<dbReference type="Proteomes" id="UP000106293">
    <property type="component" value="Genome"/>
</dbReference>
<evidence type="ECO:0000256" key="1">
    <source>
        <dbReference type="ARBA" id="ARBA00022884"/>
    </source>
</evidence>
<sequence>MASSLRAAISKIKRDDVGQQVCSNYVMLRSSVTTKVVRNVVEYQIRTGGFFSCLAMLRPLQYAKRERLLGQRNLERISTRDILQTRDLHSLCMPTPDAPMSNHQASTMRELICSYFKVDHADGLKYIPMDERYSPSSLARLFTMGMAGLHITTEPSYKRVPIMHLAADLDCMTLALPYMITLDGDTVVPVAPTMSAEQLLDDGLKGLACMDISYGCEVDANSRSVGDQSMDSSRCINELYCEETAEAICVLKTCLVLNCMQFKLEMDDLAHNAAELDKIQMMIPFSERVFRMASSFATIDAQCFRFCVMMKDKNLKIDMRETTRLWTRSASDDSVATSSLSISLDRGRWVAADANDARLLVFPIRV</sequence>
<keyword evidence="1" id="KW-0694">RNA-binding</keyword>
<accession>A0A023VXY5</accession>
<reference evidence="2 3" key="1">
    <citation type="journal article" date="2014" name="Genome Announc.">
        <title>Genome Sequence of the Novel Reassortant Mammalian Orthoreovirus Strain MRV00304/13, Isolated from a Calf with Diarrhea from the United States.</title>
        <authorList>
            <person name="Anbalagan S."/>
            <person name="Spaans T."/>
            <person name="Hause B.M."/>
        </authorList>
    </citation>
    <scope>NUCLEOTIDE SEQUENCE [LARGE SCALE GENOMIC DNA]</scope>
    <source>
        <strain evidence="2">C/bovine/Indiana/MRV00304/2014</strain>
    </source>
</reference>
<evidence type="ECO:0000313" key="3">
    <source>
        <dbReference type="Proteomes" id="UP000106293"/>
    </source>
</evidence>
<dbReference type="EMBL" id="KJ676387">
    <property type="protein sequence ID" value="AHY21733.1"/>
    <property type="molecule type" value="Genomic_RNA"/>
</dbReference>
<dbReference type="GO" id="GO:0003968">
    <property type="term" value="F:RNA-directed RNA polymerase activity"/>
    <property type="evidence" value="ECO:0007669"/>
    <property type="project" value="InterPro"/>
</dbReference>
<dbReference type="GO" id="GO:0003727">
    <property type="term" value="F:single-stranded RNA binding"/>
    <property type="evidence" value="ECO:0007669"/>
    <property type="project" value="InterPro"/>
</dbReference>
<proteinExistence type="predicted"/>
<protein>
    <submittedName>
        <fullName evidence="2">Sigma-NS</fullName>
    </submittedName>
</protein>
<dbReference type="Pfam" id="PF01518">
    <property type="entry name" value="PolyG_pol"/>
    <property type="match status" value="1"/>
</dbReference>
<organism evidence="2 3">
    <name type="scientific">Mammalian orthoreovirus</name>
    <dbReference type="NCBI Taxonomy" id="351073"/>
    <lineage>
        <taxon>Viruses</taxon>
        <taxon>Riboviria</taxon>
        <taxon>Orthornavirae</taxon>
        <taxon>Duplornaviricota</taxon>
        <taxon>Resentoviricetes</taxon>
        <taxon>Reovirales</taxon>
        <taxon>Spinareoviridae</taxon>
        <taxon>Orthoreovirus</taxon>
        <taxon>Orthoreovirus mammalis</taxon>
    </lineage>
</organism>
<dbReference type="InterPro" id="IPR002507">
    <property type="entry name" value="Reovirus_polyG_pol"/>
</dbReference>
<evidence type="ECO:0000313" key="2">
    <source>
        <dbReference type="EMBL" id="AHY21733.1"/>
    </source>
</evidence>
<name>A0A023VXY5_9REOV</name>